<sequence length="98" mass="10803">MVRFFIAFVALAIVVSCYGKSIKFVDHSIEIGGEDKVAVKTPAEKILDPFDSIPLKADSPSSKISESNETPVLPPLHRAKFEEPKITENSEDPFELTV</sequence>
<proteinExistence type="predicted"/>
<dbReference type="WBParaSite" id="ES5_v2.g7001.t1">
    <property type="protein sequence ID" value="ES5_v2.g7001.t1"/>
    <property type="gene ID" value="ES5_v2.g7001"/>
</dbReference>
<reference evidence="2" key="1">
    <citation type="submission" date="2022-11" db="UniProtKB">
        <authorList>
            <consortium name="WormBaseParasite"/>
        </authorList>
    </citation>
    <scope>IDENTIFICATION</scope>
</reference>
<organism evidence="1 2">
    <name type="scientific">Panagrolaimus sp. ES5</name>
    <dbReference type="NCBI Taxonomy" id="591445"/>
    <lineage>
        <taxon>Eukaryota</taxon>
        <taxon>Metazoa</taxon>
        <taxon>Ecdysozoa</taxon>
        <taxon>Nematoda</taxon>
        <taxon>Chromadorea</taxon>
        <taxon>Rhabditida</taxon>
        <taxon>Tylenchina</taxon>
        <taxon>Panagrolaimomorpha</taxon>
        <taxon>Panagrolaimoidea</taxon>
        <taxon>Panagrolaimidae</taxon>
        <taxon>Panagrolaimus</taxon>
    </lineage>
</organism>
<dbReference type="Proteomes" id="UP000887579">
    <property type="component" value="Unplaced"/>
</dbReference>
<accession>A0AC34GRG8</accession>
<evidence type="ECO:0000313" key="1">
    <source>
        <dbReference type="Proteomes" id="UP000887579"/>
    </source>
</evidence>
<evidence type="ECO:0000313" key="2">
    <source>
        <dbReference type="WBParaSite" id="ES5_v2.g7001.t1"/>
    </source>
</evidence>
<name>A0AC34GRG8_9BILA</name>
<protein>
    <submittedName>
        <fullName evidence="2">Uncharacterized protein</fullName>
    </submittedName>
</protein>